<dbReference type="STRING" id="310780.SAMN05216267_1008214"/>
<dbReference type="Proteomes" id="UP000181951">
    <property type="component" value="Unassembled WGS sequence"/>
</dbReference>
<evidence type="ECO:0000256" key="2">
    <source>
        <dbReference type="SAM" id="Phobius"/>
    </source>
</evidence>
<evidence type="ECO:0000313" key="3">
    <source>
        <dbReference type="EMBL" id="SEN70825.1"/>
    </source>
</evidence>
<dbReference type="AlphaFoldDB" id="A0A1H8IRU6"/>
<keyword evidence="2" id="KW-0812">Transmembrane</keyword>
<feature type="compositionally biased region" description="Basic and acidic residues" evidence="1">
    <location>
        <begin position="31"/>
        <end position="42"/>
    </location>
</feature>
<feature type="compositionally biased region" description="Polar residues" evidence="1">
    <location>
        <begin position="342"/>
        <end position="352"/>
    </location>
</feature>
<evidence type="ECO:0000313" key="4">
    <source>
        <dbReference type="Proteomes" id="UP000181951"/>
    </source>
</evidence>
<feature type="compositionally biased region" description="Basic and acidic residues" evidence="1">
    <location>
        <begin position="1"/>
        <end position="14"/>
    </location>
</feature>
<dbReference type="RefSeq" id="WP_075016693.1">
    <property type="nucleotide sequence ID" value="NZ_FODD01000008.1"/>
</dbReference>
<keyword evidence="2" id="KW-1133">Transmembrane helix</keyword>
<sequence>MSTERHDQNSDEPSHTSVGDSPTGPPVDAGDPAHGHPRERTGRRSRATVVAVAAAVLLAGGGGAYWASASGSGSGDGTSQTALQPLRFDGPGVPAPASGQAVPAGGDTYQLSGTLPSGPSSAALYKAAGGTDEAAVRHLASLLGFSGPVTTMGDSWRVGPTGDSGGPSLLVGKDAPGSWTYSRLGPPPVTARPDGTSASGNAGSAPGSGSSGSSSSSSSSTGSGSSSAANSSGALTDAPGPVSPQRAEQAAAPLLGGLGLSGARIQSAQTVGSLRLVDADPVVGGLPTHGWTTTVMVGADGRITSASGRLSPLAKGATYPVVSAATALKELNAKTFARPQGGTRSAPDTTSCRIPVPTMTPLAPGGSGGSGDDLRRDLPCIPVQPHPVQVRGAVFGLSSQFVDGTQTLVPSWLFDTAQPGVKATSVVAQAAVDPKYIRYGGGVVEPGGPATLPVTPLPVDPGGPVRTGPGQPSDPRAPHPVKFTAYRAQGTTLTVTFYGGLCGTYRASADETATQVRVSVTETPGPAGRVCPMIEKALTAEVSLKQPLGTRTVVDTTDGQPVKGQ</sequence>
<feature type="region of interest" description="Disordered" evidence="1">
    <location>
        <begin position="154"/>
        <end position="248"/>
    </location>
</feature>
<keyword evidence="4" id="KW-1185">Reference proteome</keyword>
<evidence type="ECO:0000256" key="1">
    <source>
        <dbReference type="SAM" id="MobiDB-lite"/>
    </source>
</evidence>
<feature type="transmembrane region" description="Helical" evidence="2">
    <location>
        <begin position="47"/>
        <end position="67"/>
    </location>
</feature>
<feature type="compositionally biased region" description="Low complexity" evidence="1">
    <location>
        <begin position="195"/>
        <end position="234"/>
    </location>
</feature>
<organism evidence="3 4">
    <name type="scientific">Actinacidiphila rubida</name>
    <dbReference type="NCBI Taxonomy" id="310780"/>
    <lineage>
        <taxon>Bacteria</taxon>
        <taxon>Bacillati</taxon>
        <taxon>Actinomycetota</taxon>
        <taxon>Actinomycetes</taxon>
        <taxon>Kitasatosporales</taxon>
        <taxon>Streptomycetaceae</taxon>
        <taxon>Actinacidiphila</taxon>
    </lineage>
</organism>
<proteinExistence type="predicted"/>
<feature type="region of interest" description="Disordered" evidence="1">
    <location>
        <begin position="1"/>
        <end position="46"/>
    </location>
</feature>
<evidence type="ECO:0008006" key="5">
    <source>
        <dbReference type="Google" id="ProtNLM"/>
    </source>
</evidence>
<reference evidence="3 4" key="1">
    <citation type="submission" date="2016-10" db="EMBL/GenBank/DDBJ databases">
        <authorList>
            <person name="de Groot N.N."/>
        </authorList>
    </citation>
    <scope>NUCLEOTIDE SEQUENCE [LARGE SCALE GENOMIC DNA]</scope>
    <source>
        <strain evidence="3 4">CGMCC 4.2026</strain>
    </source>
</reference>
<name>A0A1H8IRU6_9ACTN</name>
<dbReference type="EMBL" id="FODD01000008">
    <property type="protein sequence ID" value="SEN70825.1"/>
    <property type="molecule type" value="Genomic_DNA"/>
</dbReference>
<gene>
    <name evidence="3" type="ORF">SAMN05216267_1008214</name>
</gene>
<protein>
    <recommendedName>
        <fullName evidence="5">Large membrane protein</fullName>
    </recommendedName>
</protein>
<accession>A0A1H8IRU6</accession>
<feature type="region of interest" description="Disordered" evidence="1">
    <location>
        <begin position="338"/>
        <end position="375"/>
    </location>
</feature>
<keyword evidence="2" id="KW-0472">Membrane</keyword>